<accession>A0A4Q9MTW1</accession>
<feature type="compositionally biased region" description="Low complexity" evidence="13">
    <location>
        <begin position="746"/>
        <end position="761"/>
    </location>
</feature>
<comment type="subcellular location">
    <subcellularLocation>
        <location evidence="1">Nucleus</location>
    </subcellularLocation>
</comment>
<feature type="region of interest" description="Disordered" evidence="13">
    <location>
        <begin position="927"/>
        <end position="948"/>
    </location>
</feature>
<feature type="compositionally biased region" description="Basic and acidic residues" evidence="13">
    <location>
        <begin position="938"/>
        <end position="947"/>
    </location>
</feature>
<organism evidence="15">
    <name type="scientific">Dichomitus squalens</name>
    <dbReference type="NCBI Taxonomy" id="114155"/>
    <lineage>
        <taxon>Eukaryota</taxon>
        <taxon>Fungi</taxon>
        <taxon>Dikarya</taxon>
        <taxon>Basidiomycota</taxon>
        <taxon>Agaricomycotina</taxon>
        <taxon>Agaricomycetes</taxon>
        <taxon>Polyporales</taxon>
        <taxon>Polyporaceae</taxon>
        <taxon>Dichomitus</taxon>
    </lineage>
</organism>
<evidence type="ECO:0000256" key="13">
    <source>
        <dbReference type="SAM" id="MobiDB-lite"/>
    </source>
</evidence>
<dbReference type="GO" id="GO:0005634">
    <property type="term" value="C:nucleus"/>
    <property type="evidence" value="ECO:0007669"/>
    <property type="project" value="UniProtKB-SubCell"/>
</dbReference>
<sequence length="1105" mass="120991">MPQGTPYNAFIPPYPIRVDQFTDPALSTHSFSGREKTANLYLLTHTHTDHLIGLSARSFAQTVVCSHDAKEMLLRHEVYAERALRDAELRAENVRAFSHLRVEPQRMDDGSVDYAGSRDLLRATHIHLPTRFILNNEEDVTITLLDANHCPGAVMFLVEGAKGTVLHTGDLRAEPLFLENLKRNPYIQRYVHNPRSSSSAHVLSTLDAIYLDTACLLNDYEVPPKVEAAAGLTGLMALYPSTTRFFLNLWTWGYEDIYKAVAQRFDTTIHVDRYKHSVYAHISGDPFLRMIVTRDESSTRFHACERFERCEHVRVVGRESHTPSGHHVVYVNPVNMDVNSWQRYLQETREQLQRGKQVNVLLVPLARHSTLPELRNLVSLFKPRRVVPNTLDPTLKGLDAACIQKMFAGCLAEASPSTHESVAPSASELSELDAAMRGGEGEDVAFQNLEGDGAREIAEKWADSGRMRRKLSVMKQYLPSSLRHKVEQILDGRHRPSASSLPAQPSKRLRSKGTARDPELPSSPPPPPSAPDNPKRVFQGRATMAEAAAAMARIERNRNVPKALRSPEPDSETDDDDHEEEHEFFANYLFGDQAGTPAKERFYAILNADRTSPSLVSSPVTPQQPAAGPSRVVQLPGDLPLTPSSKRGSEGLTHWLKSSSPPSAEDGTQPCITLPRPQTPNTAVAGEAEKPQTPHRATILSSPFALNTARKDKAIAIPTPATRTRQPPGLFKDKDERPSRSHGHTLAPLASLLAPAAHASPQHTHHAKDSPSSVAVAVGSSTHGSPEPLLDLRNLRKRPTAADDLDQEDDASNSPKRRRVSTDMASTAPLPMSDRTTVAIQDDTITVHSPRGVGPLRIDSGSQAQHAHWGSRTRTPNEELEDAASSASRIRGAIAVSVGGATPVTRTVEGPVGAASISESAVTASAGVSANGLTEPNATDKHQDKSRANSRMHRLAIAERLAKALPASFVTSSFKARKERERLREERRYLPNGPVGEIASVCASSPNLHLEGVNADKTADDLVGSSNSRKRGDAIDAVSVHNWKVPPRLPSQDEDMEEDVAARVAAKRESFQQQLAQGIRPGLFVPRLRCLESQEEGGVPYIAQG</sequence>
<dbReference type="Proteomes" id="UP000292957">
    <property type="component" value="Unassembled WGS sequence"/>
</dbReference>
<evidence type="ECO:0000256" key="11">
    <source>
        <dbReference type="ARBA" id="ARBA00039759"/>
    </source>
</evidence>
<comment type="similarity">
    <text evidence="2">Belongs to the DNA repair metallo-beta-lactamase (DRMBL) family.</text>
</comment>
<keyword evidence="10" id="KW-0539">Nucleus</keyword>
<keyword evidence="3" id="KW-0540">Nuclease</keyword>
<evidence type="ECO:0000256" key="4">
    <source>
        <dbReference type="ARBA" id="ARBA00022759"/>
    </source>
</evidence>
<dbReference type="GO" id="GO:0006310">
    <property type="term" value="P:DNA recombination"/>
    <property type="evidence" value="ECO:0007669"/>
    <property type="project" value="UniProtKB-KW"/>
</dbReference>
<evidence type="ECO:0000313" key="15">
    <source>
        <dbReference type="EMBL" id="TBU30032.1"/>
    </source>
</evidence>
<dbReference type="GO" id="GO:0003684">
    <property type="term" value="F:damaged DNA binding"/>
    <property type="evidence" value="ECO:0007669"/>
    <property type="project" value="TreeGrafter"/>
</dbReference>
<dbReference type="SUPFAM" id="SSF56281">
    <property type="entry name" value="Metallo-hydrolase/oxidoreductase"/>
    <property type="match status" value="1"/>
</dbReference>
<keyword evidence="8" id="KW-0233">DNA recombination</keyword>
<dbReference type="Pfam" id="PF07522">
    <property type="entry name" value="DRMBL"/>
    <property type="match status" value="1"/>
</dbReference>
<feature type="domain" description="DNA repair metallo-beta-lactamase" evidence="14">
    <location>
        <begin position="289"/>
        <end position="390"/>
    </location>
</feature>
<feature type="compositionally biased region" description="Polar residues" evidence="13">
    <location>
        <begin position="927"/>
        <end position="937"/>
    </location>
</feature>
<evidence type="ECO:0000259" key="14">
    <source>
        <dbReference type="Pfam" id="PF07522"/>
    </source>
</evidence>
<evidence type="ECO:0000256" key="1">
    <source>
        <dbReference type="ARBA" id="ARBA00004123"/>
    </source>
</evidence>
<evidence type="ECO:0000256" key="10">
    <source>
        <dbReference type="ARBA" id="ARBA00023242"/>
    </source>
</evidence>
<evidence type="ECO:0000256" key="3">
    <source>
        <dbReference type="ARBA" id="ARBA00022722"/>
    </source>
</evidence>
<evidence type="ECO:0000256" key="6">
    <source>
        <dbReference type="ARBA" id="ARBA00022801"/>
    </source>
</evidence>
<feature type="region of interest" description="Disordered" evidence="13">
    <location>
        <begin position="611"/>
        <end position="696"/>
    </location>
</feature>
<dbReference type="EMBL" id="ML143409">
    <property type="protein sequence ID" value="TBU30032.1"/>
    <property type="molecule type" value="Genomic_DNA"/>
</dbReference>
<dbReference type="OrthoDB" id="5561659at2759"/>
<dbReference type="PANTHER" id="PTHR23240:SF8">
    <property type="entry name" value="PROTEIN ARTEMIS"/>
    <property type="match status" value="1"/>
</dbReference>
<dbReference type="GO" id="GO:0036297">
    <property type="term" value="P:interstrand cross-link repair"/>
    <property type="evidence" value="ECO:0007669"/>
    <property type="project" value="TreeGrafter"/>
</dbReference>
<dbReference type="GO" id="GO:0035312">
    <property type="term" value="F:5'-3' DNA exonuclease activity"/>
    <property type="evidence" value="ECO:0007669"/>
    <property type="project" value="TreeGrafter"/>
</dbReference>
<keyword evidence="9" id="KW-0234">DNA repair</keyword>
<protein>
    <recommendedName>
        <fullName evidence="11">Protein artemis</fullName>
    </recommendedName>
    <alternativeName>
        <fullName evidence="12">DNA cross-link repair 1C protein</fullName>
    </alternativeName>
</protein>
<proteinExistence type="inferred from homology"/>
<feature type="region of interest" description="Disordered" evidence="13">
    <location>
        <begin position="847"/>
        <end position="878"/>
    </location>
</feature>
<evidence type="ECO:0000256" key="5">
    <source>
        <dbReference type="ARBA" id="ARBA00022763"/>
    </source>
</evidence>
<keyword evidence="7" id="KW-0269">Exonuclease</keyword>
<keyword evidence="5" id="KW-0227">DNA damage</keyword>
<dbReference type="InterPro" id="IPR036866">
    <property type="entry name" value="RibonucZ/Hydroxyglut_hydro"/>
</dbReference>
<feature type="compositionally biased region" description="Pro residues" evidence="13">
    <location>
        <begin position="521"/>
        <end position="531"/>
    </location>
</feature>
<dbReference type="PANTHER" id="PTHR23240">
    <property type="entry name" value="DNA CROSS-LINK REPAIR PROTEIN PSO2/SNM1-RELATED"/>
    <property type="match status" value="1"/>
</dbReference>
<dbReference type="AlphaFoldDB" id="A0A4Q9MTW1"/>
<evidence type="ECO:0000256" key="7">
    <source>
        <dbReference type="ARBA" id="ARBA00022839"/>
    </source>
</evidence>
<dbReference type="Gene3D" id="3.40.50.12650">
    <property type="match status" value="1"/>
</dbReference>
<dbReference type="GO" id="GO:0006303">
    <property type="term" value="P:double-strand break repair via nonhomologous end joining"/>
    <property type="evidence" value="ECO:0007669"/>
    <property type="project" value="TreeGrafter"/>
</dbReference>
<feature type="compositionally biased region" description="Low complexity" evidence="13">
    <location>
        <begin position="770"/>
        <end position="785"/>
    </location>
</feature>
<evidence type="ECO:0000256" key="12">
    <source>
        <dbReference type="ARBA" id="ARBA00042677"/>
    </source>
</evidence>
<feature type="region of interest" description="Disordered" evidence="13">
    <location>
        <begin position="493"/>
        <end position="536"/>
    </location>
</feature>
<reference evidence="15" key="1">
    <citation type="submission" date="2019-01" db="EMBL/GenBank/DDBJ databases">
        <title>Draft genome sequences of three monokaryotic isolates of the white-rot basidiomycete fungus Dichomitus squalens.</title>
        <authorList>
            <consortium name="DOE Joint Genome Institute"/>
            <person name="Lopez S.C."/>
            <person name="Andreopoulos B."/>
            <person name="Pangilinan J."/>
            <person name="Lipzen A."/>
            <person name="Riley R."/>
            <person name="Ahrendt S."/>
            <person name="Ng V."/>
            <person name="Barry K."/>
            <person name="Daum C."/>
            <person name="Grigoriev I.V."/>
            <person name="Hilden K.S."/>
            <person name="Makela M.R."/>
            <person name="de Vries R.P."/>
        </authorList>
    </citation>
    <scope>NUCLEOTIDE SEQUENCE [LARGE SCALE GENOMIC DNA]</scope>
    <source>
        <strain evidence="15">OM18370.1</strain>
    </source>
</reference>
<feature type="region of interest" description="Disordered" evidence="13">
    <location>
        <begin position="553"/>
        <end position="580"/>
    </location>
</feature>
<dbReference type="GO" id="GO:0004519">
    <property type="term" value="F:endonuclease activity"/>
    <property type="evidence" value="ECO:0007669"/>
    <property type="project" value="UniProtKB-KW"/>
</dbReference>
<dbReference type="InterPro" id="IPR011084">
    <property type="entry name" value="DRMBL"/>
</dbReference>
<keyword evidence="4" id="KW-0255">Endonuclease</keyword>
<evidence type="ECO:0000256" key="2">
    <source>
        <dbReference type="ARBA" id="ARBA00010304"/>
    </source>
</evidence>
<keyword evidence="6" id="KW-0378">Hydrolase</keyword>
<dbReference type="GO" id="GO:0000723">
    <property type="term" value="P:telomere maintenance"/>
    <property type="evidence" value="ECO:0007669"/>
    <property type="project" value="TreeGrafter"/>
</dbReference>
<evidence type="ECO:0000256" key="8">
    <source>
        <dbReference type="ARBA" id="ARBA00023172"/>
    </source>
</evidence>
<feature type="compositionally biased region" description="Acidic residues" evidence="13">
    <location>
        <begin position="569"/>
        <end position="580"/>
    </location>
</feature>
<dbReference type="Gene3D" id="3.60.15.10">
    <property type="entry name" value="Ribonuclease Z/Hydroxyacylglutathione hydrolase-like"/>
    <property type="match status" value="1"/>
</dbReference>
<gene>
    <name evidence="15" type="ORF">BD311DRAFT_692017</name>
</gene>
<feature type="compositionally biased region" description="Low complexity" evidence="13">
    <location>
        <begin position="611"/>
        <end position="625"/>
    </location>
</feature>
<name>A0A4Q9MTW1_9APHY</name>
<evidence type="ECO:0000256" key="9">
    <source>
        <dbReference type="ARBA" id="ARBA00023204"/>
    </source>
</evidence>
<feature type="region of interest" description="Disordered" evidence="13">
    <location>
        <begin position="710"/>
        <end position="830"/>
    </location>
</feature>